<accession>A0A543GA58</accession>
<dbReference type="Pfam" id="PF12728">
    <property type="entry name" value="HTH_17"/>
    <property type="match status" value="1"/>
</dbReference>
<evidence type="ECO:0000313" key="3">
    <source>
        <dbReference type="Proteomes" id="UP000319818"/>
    </source>
</evidence>
<gene>
    <name evidence="2" type="ORF">FB388_0317</name>
</gene>
<sequence length="60" mass="6932">MSELLTTTELARALRLSVKSIQRYHRDGKITPAYTTPGGHHRWSLEEVQAQMRALRPRES</sequence>
<protein>
    <submittedName>
        <fullName evidence="2">Helix-turn-helix protein</fullName>
    </submittedName>
</protein>
<name>A0A543GA58_9PSEU</name>
<keyword evidence="3" id="KW-1185">Reference proteome</keyword>
<feature type="domain" description="Helix-turn-helix" evidence="1">
    <location>
        <begin position="4"/>
        <end position="51"/>
    </location>
</feature>
<dbReference type="InterPro" id="IPR041657">
    <property type="entry name" value="HTH_17"/>
</dbReference>
<dbReference type="RefSeq" id="WP_246121471.1">
    <property type="nucleotide sequence ID" value="NZ_VFPH01000001.1"/>
</dbReference>
<reference evidence="2 3" key="1">
    <citation type="submission" date="2019-06" db="EMBL/GenBank/DDBJ databases">
        <title>Sequencing the genomes of 1000 actinobacteria strains.</title>
        <authorList>
            <person name="Klenk H.-P."/>
        </authorList>
    </citation>
    <scope>NUCLEOTIDE SEQUENCE [LARGE SCALE GENOMIC DNA]</scope>
    <source>
        <strain evidence="2 3">DSM 45511</strain>
    </source>
</reference>
<dbReference type="EMBL" id="VFPH01000001">
    <property type="protein sequence ID" value="TQM42978.1"/>
    <property type="molecule type" value="Genomic_DNA"/>
</dbReference>
<dbReference type="InterPro" id="IPR009061">
    <property type="entry name" value="DNA-bd_dom_put_sf"/>
</dbReference>
<dbReference type="AlphaFoldDB" id="A0A543GA58"/>
<evidence type="ECO:0000259" key="1">
    <source>
        <dbReference type="Pfam" id="PF12728"/>
    </source>
</evidence>
<dbReference type="Proteomes" id="UP000319818">
    <property type="component" value="Unassembled WGS sequence"/>
</dbReference>
<dbReference type="Gene3D" id="1.10.1660.10">
    <property type="match status" value="1"/>
</dbReference>
<organism evidence="2 3">
    <name type="scientific">Pseudonocardia cypriaca</name>
    <dbReference type="NCBI Taxonomy" id="882449"/>
    <lineage>
        <taxon>Bacteria</taxon>
        <taxon>Bacillati</taxon>
        <taxon>Actinomycetota</taxon>
        <taxon>Actinomycetes</taxon>
        <taxon>Pseudonocardiales</taxon>
        <taxon>Pseudonocardiaceae</taxon>
        <taxon>Pseudonocardia</taxon>
    </lineage>
</organism>
<dbReference type="SUPFAM" id="SSF46955">
    <property type="entry name" value="Putative DNA-binding domain"/>
    <property type="match status" value="1"/>
</dbReference>
<proteinExistence type="predicted"/>
<evidence type="ECO:0000313" key="2">
    <source>
        <dbReference type="EMBL" id="TQM42978.1"/>
    </source>
</evidence>
<comment type="caution">
    <text evidence="2">The sequence shown here is derived from an EMBL/GenBank/DDBJ whole genome shotgun (WGS) entry which is preliminary data.</text>
</comment>